<accession>A0AAV9IBU4</accession>
<dbReference type="InterPro" id="IPR008928">
    <property type="entry name" value="6-hairpin_glycosidase_sf"/>
</dbReference>
<dbReference type="InterPro" id="IPR024705">
    <property type="entry name" value="Ssp411"/>
</dbReference>
<reference evidence="2 3" key="1">
    <citation type="submission" date="2022-07" db="EMBL/GenBank/DDBJ databases">
        <title>Genome-wide signatures of adaptation to extreme environments.</title>
        <authorList>
            <person name="Cho C.H."/>
            <person name="Yoon H.S."/>
        </authorList>
    </citation>
    <scope>NUCLEOTIDE SEQUENCE [LARGE SCALE GENOMIC DNA]</scope>
    <source>
        <strain evidence="2 3">108.79 E11</strain>
    </source>
</reference>
<dbReference type="CDD" id="cd02955">
    <property type="entry name" value="SSP411"/>
    <property type="match status" value="1"/>
</dbReference>
<sequence length="833" mass="95178">MRMLRWFASVGTRTCSNTAGLCCRGYSSGISSNKHIHISGLRRYCFQETRLLSGFVNNWIVSSPCRSLSTCRSSLRRWGRCIKVPRCWRSNLLFTRVEMSSDSKQENVRTRTNRLAKEKSPYLLQHADNPVDWFPWGEEAFAKAKQENKPIFLSVGYSTCHWCHVMEKESFQNEQIAKILNTHFVPVKVDREERPDVDGVYMTFVQATNGNGGWPMSVFLTPELVPFVGTTYLPPDRFASALQQIAEKWANSKEEIEREGSRVLGALQQYLDAPRKDDSLKITSECLQQAYLEAKEMFDDEYGGFGTAPKFPRPVVFDLLFTLYWFDKGKTERAKDCLHMAVETLRNMAKGGIHDHLGGGFHRYSVDRYWHVPHFEKMLYDQSQLVVSYLDAYLITKDDFFRETATDILKYVLGDMRDVNTGAFFSAEDADSLEPFSTASSSKNDSETKKEGAFYTWTDLELKLILGPTTTCKLVSEYFGIKPEGNAPPGSDPFGELGGKNILHIAKSIPDISKMMGMSETEAYDAIQEAKQKLLDQRKRRARPHLDDKIVTSWNAMMIYGLVKAYTVLEDEQYLQRAMEAATFLKKHMIHETQDVVLIYRSYREGRSDVQGFVEDYAHTIRAFLSLFEATGQEEWLKYAIQLQKTQDTTFYDETNGGYFSTSSDAKHILLRRKDDYDGSEPSPSAVSCWNLFRLGAITGDAQYEDKFAKTIHAFSIPIHKAPFGLPAMLTNCCFFLKEATRVVLVANDMRESQARNMWKAVVSRWEPNLVLVPVQPNNQPFLSSLSEEYSAMKMIQDRPTAYICYGKTCQNPVSTTEEMISLLDVQESLRED</sequence>
<dbReference type="AlphaFoldDB" id="A0AAV9IBU4"/>
<gene>
    <name evidence="2" type="ORF">GAYE_SCF05G2568</name>
</gene>
<dbReference type="Gene3D" id="1.50.10.10">
    <property type="match status" value="1"/>
</dbReference>
<dbReference type="Gene3D" id="3.40.30.10">
    <property type="entry name" value="Glutaredoxin"/>
    <property type="match status" value="1"/>
</dbReference>
<evidence type="ECO:0000313" key="2">
    <source>
        <dbReference type="EMBL" id="KAK4524666.1"/>
    </source>
</evidence>
<feature type="domain" description="Spermatogenesis-associated protein 20-like TRX" evidence="1">
    <location>
        <begin position="112"/>
        <end position="267"/>
    </location>
</feature>
<dbReference type="InterPro" id="IPR012341">
    <property type="entry name" value="6hp_glycosidase-like_sf"/>
</dbReference>
<dbReference type="InterPro" id="IPR004879">
    <property type="entry name" value="Ssp411-like_TRX"/>
</dbReference>
<name>A0AAV9IBU4_9RHOD</name>
<protein>
    <recommendedName>
        <fullName evidence="1">Spermatogenesis-associated protein 20-like TRX domain-containing protein</fullName>
    </recommendedName>
</protein>
<evidence type="ECO:0000313" key="3">
    <source>
        <dbReference type="Proteomes" id="UP001300502"/>
    </source>
</evidence>
<dbReference type="SUPFAM" id="SSF52833">
    <property type="entry name" value="Thioredoxin-like"/>
    <property type="match status" value="1"/>
</dbReference>
<dbReference type="Proteomes" id="UP001300502">
    <property type="component" value="Unassembled WGS sequence"/>
</dbReference>
<dbReference type="GO" id="GO:0005975">
    <property type="term" value="P:carbohydrate metabolic process"/>
    <property type="evidence" value="ECO:0007669"/>
    <property type="project" value="InterPro"/>
</dbReference>
<comment type="caution">
    <text evidence="2">The sequence shown here is derived from an EMBL/GenBank/DDBJ whole genome shotgun (WGS) entry which is preliminary data.</text>
</comment>
<evidence type="ECO:0000259" key="1">
    <source>
        <dbReference type="Pfam" id="PF03190"/>
    </source>
</evidence>
<dbReference type="PANTHER" id="PTHR42899">
    <property type="entry name" value="SPERMATOGENESIS-ASSOCIATED PROTEIN 20"/>
    <property type="match status" value="1"/>
</dbReference>
<proteinExistence type="predicted"/>
<dbReference type="PANTHER" id="PTHR42899:SF1">
    <property type="entry name" value="SPERMATOGENESIS-ASSOCIATED PROTEIN 20"/>
    <property type="match status" value="1"/>
</dbReference>
<dbReference type="PIRSF" id="PIRSF006402">
    <property type="entry name" value="UCP006402_thioredoxin"/>
    <property type="match status" value="1"/>
</dbReference>
<dbReference type="Pfam" id="PF03190">
    <property type="entry name" value="Thioredox_DsbH"/>
    <property type="match status" value="1"/>
</dbReference>
<dbReference type="InterPro" id="IPR036249">
    <property type="entry name" value="Thioredoxin-like_sf"/>
</dbReference>
<organism evidence="2 3">
    <name type="scientific">Galdieria yellowstonensis</name>
    <dbReference type="NCBI Taxonomy" id="3028027"/>
    <lineage>
        <taxon>Eukaryota</taxon>
        <taxon>Rhodophyta</taxon>
        <taxon>Bangiophyceae</taxon>
        <taxon>Galdieriales</taxon>
        <taxon>Galdieriaceae</taxon>
        <taxon>Galdieria</taxon>
    </lineage>
</organism>
<keyword evidence="3" id="KW-1185">Reference proteome</keyword>
<dbReference type="SUPFAM" id="SSF48208">
    <property type="entry name" value="Six-hairpin glycosidases"/>
    <property type="match status" value="1"/>
</dbReference>
<dbReference type="EMBL" id="JANCYU010000025">
    <property type="protein sequence ID" value="KAK4524666.1"/>
    <property type="molecule type" value="Genomic_DNA"/>
</dbReference>